<comment type="similarity">
    <text evidence="7">Belongs to the TRAFAC class YlqF/YawG GTPase family. NOG2 subfamily.</text>
</comment>
<dbReference type="InterPro" id="IPR027417">
    <property type="entry name" value="P-loop_NTPase"/>
</dbReference>
<dbReference type="CDD" id="cd01858">
    <property type="entry name" value="NGP_1"/>
    <property type="match status" value="1"/>
</dbReference>
<feature type="region of interest" description="Disordered" evidence="8">
    <location>
        <begin position="581"/>
        <end position="766"/>
    </location>
</feature>
<evidence type="ECO:0000256" key="3">
    <source>
        <dbReference type="ARBA" id="ARBA00023134"/>
    </source>
</evidence>
<feature type="region of interest" description="Disordered" evidence="8">
    <location>
        <begin position="1"/>
        <end position="36"/>
    </location>
</feature>
<dbReference type="PANTHER" id="PTHR11089:SF9">
    <property type="entry name" value="NUCLEOLAR GTP-BINDING PROTEIN 2"/>
    <property type="match status" value="1"/>
</dbReference>
<dbReference type="FunFam" id="3.40.50.300:FF:000559">
    <property type="entry name" value="Nuclear/nucleolar GTPase 2"/>
    <property type="match status" value="1"/>
</dbReference>
<dbReference type="AlphaFoldDB" id="A0A835GKD9"/>
<dbReference type="PROSITE" id="PS51721">
    <property type="entry name" value="G_CP"/>
    <property type="match status" value="1"/>
</dbReference>
<feature type="compositionally biased region" description="Low complexity" evidence="8">
    <location>
        <begin position="626"/>
        <end position="635"/>
    </location>
</feature>
<dbReference type="PRINTS" id="PR00326">
    <property type="entry name" value="GTP1OBG"/>
</dbReference>
<comment type="subunit">
    <text evidence="6">Interacts with LYAR and RPL23A. Interacts with the nuclear importin-beta receptor and, at a lower extent, with importin-alpha.</text>
</comment>
<comment type="function">
    <text evidence="5">GTPase that associates with pre-60S ribosomal subunits in the nucleolus and is required for their nuclear export and maturation. May promote cell proliferation possibly by increasing p53/TP53 protein levels, and consequently those of its downstream product CDKN1A/p21, and decreasing RPL23A protein levels.</text>
</comment>
<dbReference type="InterPro" id="IPR006073">
    <property type="entry name" value="GTP-bd"/>
</dbReference>
<gene>
    <name evidence="11" type="ORF">HW555_004288</name>
</gene>
<feature type="region of interest" description="Disordered" evidence="8">
    <location>
        <begin position="472"/>
        <end position="509"/>
    </location>
</feature>
<dbReference type="InterPro" id="IPR011421">
    <property type="entry name" value="BCNT-C"/>
</dbReference>
<dbReference type="Gene3D" id="3.40.50.300">
    <property type="entry name" value="P-loop containing nucleotide triphosphate hydrolases"/>
    <property type="match status" value="1"/>
</dbReference>
<dbReference type="Proteomes" id="UP000648187">
    <property type="component" value="Unassembled WGS sequence"/>
</dbReference>
<protein>
    <recommendedName>
        <fullName evidence="7">Nucleolar GTP-binding protein 2</fullName>
    </recommendedName>
</protein>
<proteinExistence type="inferred from homology"/>
<feature type="compositionally biased region" description="Polar residues" evidence="8">
    <location>
        <begin position="738"/>
        <end position="747"/>
    </location>
</feature>
<evidence type="ECO:0000313" key="12">
    <source>
        <dbReference type="Proteomes" id="UP000648187"/>
    </source>
</evidence>
<evidence type="ECO:0000256" key="8">
    <source>
        <dbReference type="SAM" id="MobiDB-lite"/>
    </source>
</evidence>
<evidence type="ECO:0000256" key="7">
    <source>
        <dbReference type="RuleBase" id="RU364023"/>
    </source>
</evidence>
<dbReference type="Pfam" id="PF01926">
    <property type="entry name" value="MMR_HSR1"/>
    <property type="match status" value="1"/>
</dbReference>
<dbReference type="FunFam" id="1.10.1580.10:FF:000001">
    <property type="entry name" value="Nucleolar GTP-binding protein 2"/>
    <property type="match status" value="1"/>
</dbReference>
<dbReference type="InterPro" id="IPR030378">
    <property type="entry name" value="G_CP_dom"/>
</dbReference>
<dbReference type="PANTHER" id="PTHR11089">
    <property type="entry name" value="GTP-BINDING PROTEIN-RELATED"/>
    <property type="match status" value="1"/>
</dbReference>
<evidence type="ECO:0000259" key="10">
    <source>
        <dbReference type="PROSITE" id="PS51721"/>
    </source>
</evidence>
<accession>A0A835GKD9</accession>
<comment type="subcellular location">
    <subcellularLocation>
        <location evidence="1 7">Nucleus</location>
        <location evidence="1 7">Nucleolus</location>
    </subcellularLocation>
</comment>
<reference evidence="11" key="1">
    <citation type="submission" date="2020-08" db="EMBL/GenBank/DDBJ databases">
        <title>Spodoptera exigua strain:BAW_Kor-Di-RS1 Genome sequencing and assembly.</title>
        <authorList>
            <person name="Kim J."/>
            <person name="Nam H.Y."/>
            <person name="Kwon M."/>
            <person name="Choi J.H."/>
            <person name="Cho S.R."/>
            <person name="Kim G.-H."/>
        </authorList>
    </citation>
    <scope>NUCLEOTIDE SEQUENCE</scope>
    <source>
        <strain evidence="11">BAW_Kor-Di-RS1</strain>
        <tissue evidence="11">Whole-body</tissue>
    </source>
</reference>
<dbReference type="InterPro" id="IPR050755">
    <property type="entry name" value="TRAFAC_YlqF/YawG_RiboMat"/>
</dbReference>
<evidence type="ECO:0000256" key="6">
    <source>
        <dbReference type="ARBA" id="ARBA00065814"/>
    </source>
</evidence>
<evidence type="ECO:0000256" key="5">
    <source>
        <dbReference type="ARBA" id="ARBA00054763"/>
    </source>
</evidence>
<organism evidence="11 12">
    <name type="scientific">Spodoptera exigua</name>
    <name type="common">Beet armyworm</name>
    <name type="synonym">Noctua fulgens</name>
    <dbReference type="NCBI Taxonomy" id="7107"/>
    <lineage>
        <taxon>Eukaryota</taxon>
        <taxon>Metazoa</taxon>
        <taxon>Ecdysozoa</taxon>
        <taxon>Arthropoda</taxon>
        <taxon>Hexapoda</taxon>
        <taxon>Insecta</taxon>
        <taxon>Pterygota</taxon>
        <taxon>Neoptera</taxon>
        <taxon>Endopterygota</taxon>
        <taxon>Lepidoptera</taxon>
        <taxon>Glossata</taxon>
        <taxon>Ditrysia</taxon>
        <taxon>Noctuoidea</taxon>
        <taxon>Noctuidae</taxon>
        <taxon>Amphipyrinae</taxon>
        <taxon>Spodoptera</taxon>
    </lineage>
</organism>
<evidence type="ECO:0000313" key="11">
    <source>
        <dbReference type="EMBL" id="KAF9418961.1"/>
    </source>
</evidence>
<keyword evidence="2 7" id="KW-0547">Nucleotide-binding</keyword>
<keyword evidence="3 7" id="KW-0342">GTP-binding</keyword>
<dbReference type="InterPro" id="IPR023179">
    <property type="entry name" value="GTP-bd_ortho_bundle_sf"/>
</dbReference>
<feature type="compositionally biased region" description="Basic and acidic residues" evidence="8">
    <location>
        <begin position="475"/>
        <end position="509"/>
    </location>
</feature>
<feature type="compositionally biased region" description="Basic and acidic residues" evidence="8">
    <location>
        <begin position="692"/>
        <end position="734"/>
    </location>
</feature>
<evidence type="ECO:0000259" key="9">
    <source>
        <dbReference type="PROSITE" id="PS51279"/>
    </source>
</evidence>
<feature type="domain" description="CP-type G" evidence="10">
    <location>
        <begin position="209"/>
        <end position="370"/>
    </location>
</feature>
<feature type="domain" description="BCNT-C" evidence="9">
    <location>
        <begin position="813"/>
        <end position="893"/>
    </location>
</feature>
<feature type="region of interest" description="Disordered" evidence="8">
    <location>
        <begin position="537"/>
        <end position="561"/>
    </location>
</feature>
<dbReference type="EMBL" id="JACKWZ010000048">
    <property type="protein sequence ID" value="KAF9418961.1"/>
    <property type="molecule type" value="Genomic_DNA"/>
</dbReference>
<feature type="non-terminal residue" evidence="11">
    <location>
        <position position="894"/>
    </location>
</feature>
<dbReference type="InterPro" id="IPR024929">
    <property type="entry name" value="GNL2_CP_dom"/>
</dbReference>
<dbReference type="GO" id="GO:0005525">
    <property type="term" value="F:GTP binding"/>
    <property type="evidence" value="ECO:0007669"/>
    <property type="project" value="UniProtKB-KW"/>
</dbReference>
<keyword evidence="4 7" id="KW-0539">Nucleus</keyword>
<dbReference type="Pfam" id="PF07572">
    <property type="entry name" value="BCNT"/>
    <property type="match status" value="1"/>
</dbReference>
<dbReference type="InterPro" id="IPR012971">
    <property type="entry name" value="NOG2_N_dom"/>
</dbReference>
<keyword evidence="12" id="KW-1185">Reference proteome</keyword>
<dbReference type="PROSITE" id="PS51279">
    <property type="entry name" value="BCNT_C"/>
    <property type="match status" value="1"/>
</dbReference>
<evidence type="ECO:0000256" key="1">
    <source>
        <dbReference type="ARBA" id="ARBA00004604"/>
    </source>
</evidence>
<dbReference type="Gene3D" id="1.10.1580.10">
    <property type="match status" value="1"/>
</dbReference>
<evidence type="ECO:0000256" key="2">
    <source>
        <dbReference type="ARBA" id="ARBA00022741"/>
    </source>
</evidence>
<evidence type="ECO:0000256" key="4">
    <source>
        <dbReference type="ARBA" id="ARBA00023242"/>
    </source>
</evidence>
<dbReference type="Pfam" id="PF08153">
    <property type="entry name" value="NGP1NT"/>
    <property type="match status" value="1"/>
</dbReference>
<feature type="region of interest" description="Disordered" evidence="8">
    <location>
        <begin position="795"/>
        <end position="820"/>
    </location>
</feature>
<dbReference type="GO" id="GO:0005730">
    <property type="term" value="C:nucleolus"/>
    <property type="evidence" value="ECO:0007669"/>
    <property type="project" value="UniProtKB-SubCell"/>
</dbReference>
<comment type="caution">
    <text evidence="11">The sequence shown here is derived from an EMBL/GenBank/DDBJ whole genome shotgun (WGS) entry which is preliminary data.</text>
</comment>
<dbReference type="SUPFAM" id="SSF52540">
    <property type="entry name" value="P-loop containing nucleoside triphosphate hydrolases"/>
    <property type="match status" value="1"/>
</dbReference>
<sequence length="894" mass="101464">VRSAPGAPRKQGFNKGAHSMNPDRPTEGLKGVAKPRTKATIKRLQMYRNFKAKRDKTGKILTPAPFQGWLPSGTQARVEPSQKWFGNSRVISQSALQKFQDEFGDAVKNPYQVIMKPTNLPITLLNEKAKNARVHLLDTEGFDKTFGPKKQRKRVNLKFSDLNSLSKAVEESTENYDETKDIDRVREDTGVKEGQRDWVFGAGMSKRIWNELYKVIDSSDVLLQVLDARDPMGTRCPYVEKFLREEKKHKHLIFILNKVDLVPNWVTQRWVAILSAEYPTIAFHASMTHPFGKGSLINLLRQFAKLHIDKKQISVGLIGYPNVGKSSVINTLRAKKVCKVAPIAGETKVWQYITLMRRIFLIDCPGVVYPSAETDTEKVLKGVVRVELVQNPEDYIEEVIKRVRKEYLVKTYKVDAWDTATEFLEKLAARTGKLLKKGEPDVSQVARMVLNDWQRGKLPFYVAPEGFEVPLSKQENNEKTEEVTANTEEKKTDAVEEAKQDAEKENEDTADKPIYINKLIVAQDFAKIRVGLQFDNDDDVKPLENEDENNCSDLEDHLTNDPETVKEMKRKKLEAASGQFTVEEIPSGKKNKAGVKDGRVKKMTAKARRALERAQKRTKTGSNFYEVSNMSSSGSESDEEYVPGEPEKLSEEESANEETDMQFEKELQQKAKKRKGGKEATSTKKRRTRNGAVEKEESPVREIEKTEEVLNPEEEKKKEDDLWAKFLEGTDTKPKPTATVTSSTIETPKTVAKEETAKKVVTSTSDDDKAREKRIFEFAGETIVVENNKIKEKIKTADSPATGSKVEAPARSRFGGGGLSSVLGQLNKKNTLSTLEKSKLDWSTYKQEEGLEEEIESHNKGKNGYLDKRDFLERADVRQYEIERNLRMSRRSNR</sequence>
<feature type="compositionally biased region" description="Acidic residues" evidence="8">
    <location>
        <begin position="652"/>
        <end position="661"/>
    </location>
</feature>
<name>A0A835GKD9_SPOEX</name>